<name>A0A0K0EQ30_STRER</name>
<organism evidence="2">
    <name type="scientific">Strongyloides stercoralis</name>
    <name type="common">Threadworm</name>
    <dbReference type="NCBI Taxonomy" id="6248"/>
    <lineage>
        <taxon>Eukaryota</taxon>
        <taxon>Metazoa</taxon>
        <taxon>Ecdysozoa</taxon>
        <taxon>Nematoda</taxon>
        <taxon>Chromadorea</taxon>
        <taxon>Rhabditida</taxon>
        <taxon>Tylenchina</taxon>
        <taxon>Panagrolaimomorpha</taxon>
        <taxon>Strongyloidoidea</taxon>
        <taxon>Strongyloididae</taxon>
        <taxon>Strongyloides</taxon>
    </lineage>
</organism>
<reference evidence="2" key="1">
    <citation type="submission" date="2015-08" db="UniProtKB">
        <authorList>
            <consortium name="WormBaseParasite"/>
        </authorList>
    </citation>
    <scope>IDENTIFICATION</scope>
</reference>
<dbReference type="InterPro" id="IPR029058">
    <property type="entry name" value="AB_hydrolase_fold"/>
</dbReference>
<dbReference type="SUPFAM" id="SSF53474">
    <property type="entry name" value="alpha/beta-Hydrolases"/>
    <property type="match status" value="1"/>
</dbReference>
<dbReference type="InterPro" id="IPR002918">
    <property type="entry name" value="Lipase_EstA/Esterase_EstB"/>
</dbReference>
<dbReference type="WBParaSite" id="SSTP_0001155900.1">
    <property type="protein sequence ID" value="SSTP_0001155900.1"/>
    <property type="gene ID" value="SSTP_0001155900"/>
</dbReference>
<dbReference type="AlphaFoldDB" id="A0A0K0EQ30"/>
<dbReference type="WBParaSite" id="TCONS_00002309.p1">
    <property type="protein sequence ID" value="TCONS_00002309.p1"/>
    <property type="gene ID" value="XLOC_002170"/>
</dbReference>
<dbReference type="Proteomes" id="UP000035681">
    <property type="component" value="Unplaced"/>
</dbReference>
<evidence type="ECO:0000313" key="2">
    <source>
        <dbReference type="WBParaSite" id="SSTP_0001155900.1"/>
    </source>
</evidence>
<dbReference type="PANTHER" id="PTHR32015">
    <property type="entry name" value="FASTING INDUCED LIPASE"/>
    <property type="match status" value="1"/>
</dbReference>
<sequence>MDEIFKIEKHNKGLEDFVVEGPFTNDFVDWLDFKSDFGSRMFINDALSNGQLNTFGGKKSPDEKIKKVPIVFFHGNSDGALKVGDDEFNSGWSSVLSTLMKFGYTSSSLYAYTYGDRNINLAINRQIDCNLIIQANKFIDAVLQYTGAEKIDVVGHSMGVSIARKAIIGGVVENDNKYCATLPSLVDKIRNFISISGAHYGMCLCSKDISYVSKACSMDNGFYSGTRCSSGKNNDTTCNSFRLTEGECTTEDYSKFLKDINDKNIKEGERILSIWSEDDQILGSKNFVWGRKTSLHPFSDNEIIFFNKTHHETKNDSGLYIYKFIEQNI</sequence>
<proteinExistence type="predicted"/>
<accession>A0A0K0EQ30</accession>
<evidence type="ECO:0000313" key="1">
    <source>
        <dbReference type="Proteomes" id="UP000035681"/>
    </source>
</evidence>
<dbReference type="Gene3D" id="3.40.50.1820">
    <property type="entry name" value="alpha/beta hydrolase"/>
    <property type="match status" value="1"/>
</dbReference>
<dbReference type="GO" id="GO:0016042">
    <property type="term" value="P:lipid catabolic process"/>
    <property type="evidence" value="ECO:0007669"/>
    <property type="project" value="InterPro"/>
</dbReference>
<evidence type="ECO:0000313" key="3">
    <source>
        <dbReference type="WBParaSite" id="TCONS_00002309.p1"/>
    </source>
</evidence>
<dbReference type="Pfam" id="PF01674">
    <property type="entry name" value="Lipase_2"/>
    <property type="match status" value="1"/>
</dbReference>
<keyword evidence="1" id="KW-1185">Reference proteome</keyword>
<dbReference type="STRING" id="6248.A0A0K0EQ30"/>
<dbReference type="PANTHER" id="PTHR32015:SF9">
    <property type="entry name" value="LIPASE RELATED-RELATED"/>
    <property type="match status" value="1"/>
</dbReference>
<protein>
    <submittedName>
        <fullName evidence="2 3">Lipase</fullName>
    </submittedName>
</protein>
<dbReference type="GO" id="GO:0016298">
    <property type="term" value="F:lipase activity"/>
    <property type="evidence" value="ECO:0007669"/>
    <property type="project" value="TreeGrafter"/>
</dbReference>